<dbReference type="Pfam" id="PF04237">
    <property type="entry name" value="YjbR"/>
    <property type="match status" value="1"/>
</dbReference>
<accession>A0A1T5A927</accession>
<proteinExistence type="predicted"/>
<dbReference type="SUPFAM" id="SSF142906">
    <property type="entry name" value="YjbR-like"/>
    <property type="match status" value="1"/>
</dbReference>
<gene>
    <name evidence="1" type="ORF">SAMN05661099_0476</name>
</gene>
<dbReference type="STRING" id="572036.SAMN05661099_0476"/>
<dbReference type="OrthoDB" id="277063at2"/>
<dbReference type="Gene3D" id="3.90.1150.30">
    <property type="match status" value="1"/>
</dbReference>
<reference evidence="2" key="1">
    <citation type="submission" date="2017-02" db="EMBL/GenBank/DDBJ databases">
        <authorList>
            <person name="Varghese N."/>
            <person name="Submissions S."/>
        </authorList>
    </citation>
    <scope>NUCLEOTIDE SEQUENCE [LARGE SCALE GENOMIC DNA]</scope>
    <source>
        <strain evidence="2">DSM 22385</strain>
    </source>
</reference>
<organism evidence="1 2">
    <name type="scientific">Daejeonella lutea</name>
    <dbReference type="NCBI Taxonomy" id="572036"/>
    <lineage>
        <taxon>Bacteria</taxon>
        <taxon>Pseudomonadati</taxon>
        <taxon>Bacteroidota</taxon>
        <taxon>Sphingobacteriia</taxon>
        <taxon>Sphingobacteriales</taxon>
        <taxon>Sphingobacteriaceae</taxon>
        <taxon>Daejeonella</taxon>
    </lineage>
</organism>
<name>A0A1T5A927_9SPHI</name>
<dbReference type="InterPro" id="IPR038056">
    <property type="entry name" value="YjbR-like_sf"/>
</dbReference>
<sequence>MVNEQTCRKLALSFPETNLASHFEKPSFRVAKKIFATLNLKENRICVKLSEIDQDVFSSFDKDIIYPVPNKWGKMGWTLVNLEKVREDMLMDILTMAYCEVAPKKLSDLINKPDLNDI</sequence>
<dbReference type="EMBL" id="FUYR01000001">
    <property type="protein sequence ID" value="SKB31494.1"/>
    <property type="molecule type" value="Genomic_DNA"/>
</dbReference>
<protein>
    <submittedName>
        <fullName evidence="1">YjbR protein</fullName>
    </submittedName>
</protein>
<evidence type="ECO:0000313" key="2">
    <source>
        <dbReference type="Proteomes" id="UP000189981"/>
    </source>
</evidence>
<dbReference type="InterPro" id="IPR058532">
    <property type="entry name" value="YjbR/MT2646/Rv2570-like"/>
</dbReference>
<dbReference type="Proteomes" id="UP000189981">
    <property type="component" value="Unassembled WGS sequence"/>
</dbReference>
<dbReference type="AlphaFoldDB" id="A0A1T5A927"/>
<evidence type="ECO:0000313" key="1">
    <source>
        <dbReference type="EMBL" id="SKB31494.1"/>
    </source>
</evidence>
<keyword evidence="2" id="KW-1185">Reference proteome</keyword>